<dbReference type="Proteomes" id="UP001595604">
    <property type="component" value="Unassembled WGS sequence"/>
</dbReference>
<gene>
    <name evidence="1" type="ORF">ACFOD9_04320</name>
</gene>
<proteinExistence type="predicted"/>
<protein>
    <submittedName>
        <fullName evidence="1">Uncharacterized protein</fullName>
    </submittedName>
</protein>
<dbReference type="EMBL" id="JBHRTQ010000004">
    <property type="protein sequence ID" value="MFC3173471.1"/>
    <property type="molecule type" value="Genomic_DNA"/>
</dbReference>
<sequence length="64" mass="6897">MLNELFGSTNFKAGGVGRVDRNRALRAIEESDLINACRSLGYILLIIGTDYIVALAGAEVTKLL</sequence>
<name>A0ABV7IQF8_9SPHN</name>
<comment type="caution">
    <text evidence="1">The sequence shown here is derived from an EMBL/GenBank/DDBJ whole genome shotgun (WGS) entry which is preliminary data.</text>
</comment>
<reference evidence="2" key="1">
    <citation type="journal article" date="2019" name="Int. J. Syst. Evol. Microbiol.">
        <title>The Global Catalogue of Microorganisms (GCM) 10K type strain sequencing project: providing services to taxonomists for standard genome sequencing and annotation.</title>
        <authorList>
            <consortium name="The Broad Institute Genomics Platform"/>
            <consortium name="The Broad Institute Genome Sequencing Center for Infectious Disease"/>
            <person name="Wu L."/>
            <person name="Ma J."/>
        </authorList>
    </citation>
    <scope>NUCLEOTIDE SEQUENCE [LARGE SCALE GENOMIC DNA]</scope>
    <source>
        <strain evidence="2">KCTC 42984</strain>
    </source>
</reference>
<evidence type="ECO:0000313" key="2">
    <source>
        <dbReference type="Proteomes" id="UP001595604"/>
    </source>
</evidence>
<accession>A0ABV7IQF8</accession>
<organism evidence="1 2">
    <name type="scientific">Novosphingobium bradum</name>
    <dbReference type="NCBI Taxonomy" id="1737444"/>
    <lineage>
        <taxon>Bacteria</taxon>
        <taxon>Pseudomonadati</taxon>
        <taxon>Pseudomonadota</taxon>
        <taxon>Alphaproteobacteria</taxon>
        <taxon>Sphingomonadales</taxon>
        <taxon>Sphingomonadaceae</taxon>
        <taxon>Novosphingobium</taxon>
    </lineage>
</organism>
<keyword evidence="2" id="KW-1185">Reference proteome</keyword>
<evidence type="ECO:0000313" key="1">
    <source>
        <dbReference type="EMBL" id="MFC3173471.1"/>
    </source>
</evidence>